<proteinExistence type="predicted"/>
<protein>
    <submittedName>
        <fullName evidence="2">Uncharacterized protein</fullName>
    </submittedName>
</protein>
<dbReference type="RefSeq" id="WP_352011741.1">
    <property type="nucleotide sequence ID" value="NZ_JBHSBC010000036.1"/>
</dbReference>
<evidence type="ECO:0000256" key="1">
    <source>
        <dbReference type="SAM" id="MobiDB-lite"/>
    </source>
</evidence>
<evidence type="ECO:0000313" key="3">
    <source>
        <dbReference type="Proteomes" id="UP001595698"/>
    </source>
</evidence>
<organism evidence="2 3">
    <name type="scientific">Streptosporangium jomthongense</name>
    <dbReference type="NCBI Taxonomy" id="1193683"/>
    <lineage>
        <taxon>Bacteria</taxon>
        <taxon>Bacillati</taxon>
        <taxon>Actinomycetota</taxon>
        <taxon>Actinomycetes</taxon>
        <taxon>Streptosporangiales</taxon>
        <taxon>Streptosporangiaceae</taxon>
        <taxon>Streptosporangium</taxon>
    </lineage>
</organism>
<evidence type="ECO:0000313" key="2">
    <source>
        <dbReference type="EMBL" id="MFC3984546.1"/>
    </source>
</evidence>
<feature type="compositionally biased region" description="Basic residues" evidence="1">
    <location>
        <begin position="31"/>
        <end position="46"/>
    </location>
</feature>
<sequence>MAGPVVVGYLVLVEPAKKVFSAFPEGGGPAVRRRGHAHHARRRASRLSHTGPLPSGAARP</sequence>
<keyword evidence="3" id="KW-1185">Reference proteome</keyword>
<comment type="caution">
    <text evidence="2">The sequence shown here is derived from an EMBL/GenBank/DDBJ whole genome shotgun (WGS) entry which is preliminary data.</text>
</comment>
<accession>A0ABV8F9G0</accession>
<dbReference type="Proteomes" id="UP001595698">
    <property type="component" value="Unassembled WGS sequence"/>
</dbReference>
<reference evidence="3" key="1">
    <citation type="journal article" date="2019" name="Int. J. Syst. Evol. Microbiol.">
        <title>The Global Catalogue of Microorganisms (GCM) 10K type strain sequencing project: providing services to taxonomists for standard genome sequencing and annotation.</title>
        <authorList>
            <consortium name="The Broad Institute Genomics Platform"/>
            <consortium name="The Broad Institute Genome Sequencing Center for Infectious Disease"/>
            <person name="Wu L."/>
            <person name="Ma J."/>
        </authorList>
    </citation>
    <scope>NUCLEOTIDE SEQUENCE [LARGE SCALE GENOMIC DNA]</scope>
    <source>
        <strain evidence="3">TBRC 7912</strain>
    </source>
</reference>
<dbReference type="EMBL" id="JBHSBC010000036">
    <property type="protein sequence ID" value="MFC3984546.1"/>
    <property type="molecule type" value="Genomic_DNA"/>
</dbReference>
<gene>
    <name evidence="2" type="ORF">ACFOYY_30725</name>
</gene>
<feature type="region of interest" description="Disordered" evidence="1">
    <location>
        <begin position="24"/>
        <end position="60"/>
    </location>
</feature>
<name>A0ABV8F9G0_9ACTN</name>